<comment type="caution">
    <text evidence="2">The sequence shown here is derived from an EMBL/GenBank/DDBJ whole genome shotgun (WGS) entry which is preliminary data.</text>
</comment>
<dbReference type="Proteomes" id="UP001249851">
    <property type="component" value="Unassembled WGS sequence"/>
</dbReference>
<protein>
    <submittedName>
        <fullName evidence="2">Uncharacterized protein</fullName>
    </submittedName>
</protein>
<proteinExistence type="predicted"/>
<reference evidence="2" key="1">
    <citation type="journal article" date="2023" name="G3 (Bethesda)">
        <title>Whole genome assembly and annotation of the endangered Caribbean coral Acropora cervicornis.</title>
        <authorList>
            <person name="Selwyn J.D."/>
            <person name="Vollmer S.V."/>
        </authorList>
    </citation>
    <scope>NUCLEOTIDE SEQUENCE</scope>
    <source>
        <strain evidence="2">K2</strain>
    </source>
</reference>
<feature type="chain" id="PRO_5042031305" evidence="1">
    <location>
        <begin position="22"/>
        <end position="99"/>
    </location>
</feature>
<accession>A0AAD9QFN0</accession>
<evidence type="ECO:0000256" key="1">
    <source>
        <dbReference type="SAM" id="SignalP"/>
    </source>
</evidence>
<reference evidence="2" key="2">
    <citation type="journal article" date="2023" name="Science">
        <title>Genomic signatures of disease resistance in endangered staghorn corals.</title>
        <authorList>
            <person name="Vollmer S.V."/>
            <person name="Selwyn J.D."/>
            <person name="Despard B.A."/>
            <person name="Roesel C.L."/>
        </authorList>
    </citation>
    <scope>NUCLEOTIDE SEQUENCE</scope>
    <source>
        <strain evidence="2">K2</strain>
    </source>
</reference>
<keyword evidence="1" id="KW-0732">Signal</keyword>
<sequence length="99" mass="11338">MANCSTSVLILSLVIVSSLHSSLNSNPMEAAIKSRHCVARGFVMKIKRIRPKSASTQFHRVKFAFAVFLFVPSLDLNVAVYQHDAFRLHHIFFLELFFW</sequence>
<evidence type="ECO:0000313" key="2">
    <source>
        <dbReference type="EMBL" id="KAK2560393.1"/>
    </source>
</evidence>
<name>A0AAD9QFN0_ACRCE</name>
<dbReference type="EMBL" id="JARQWQ010000036">
    <property type="protein sequence ID" value="KAK2560393.1"/>
    <property type="molecule type" value="Genomic_DNA"/>
</dbReference>
<gene>
    <name evidence="2" type="ORF">P5673_016732</name>
</gene>
<evidence type="ECO:0000313" key="3">
    <source>
        <dbReference type="Proteomes" id="UP001249851"/>
    </source>
</evidence>
<keyword evidence="3" id="KW-1185">Reference proteome</keyword>
<feature type="signal peptide" evidence="1">
    <location>
        <begin position="1"/>
        <end position="21"/>
    </location>
</feature>
<dbReference type="AlphaFoldDB" id="A0AAD9QFN0"/>
<organism evidence="2 3">
    <name type="scientific">Acropora cervicornis</name>
    <name type="common">Staghorn coral</name>
    <dbReference type="NCBI Taxonomy" id="6130"/>
    <lineage>
        <taxon>Eukaryota</taxon>
        <taxon>Metazoa</taxon>
        <taxon>Cnidaria</taxon>
        <taxon>Anthozoa</taxon>
        <taxon>Hexacorallia</taxon>
        <taxon>Scleractinia</taxon>
        <taxon>Astrocoeniina</taxon>
        <taxon>Acroporidae</taxon>
        <taxon>Acropora</taxon>
    </lineage>
</organism>